<accession>A0ABT7SNL8</accession>
<evidence type="ECO:0000313" key="3">
    <source>
        <dbReference type="Proteomes" id="UP001241056"/>
    </source>
</evidence>
<reference evidence="2 3" key="1">
    <citation type="submission" date="2023-06" db="EMBL/GenBank/DDBJ databases">
        <title>Thiopseudomonas sp. CY1220 draft genome sequence.</title>
        <authorList>
            <person name="Zhao G."/>
            <person name="An M."/>
        </authorList>
    </citation>
    <scope>NUCLEOTIDE SEQUENCE [LARGE SCALE GENOMIC DNA]</scope>
    <source>
        <strain evidence="2 3">CY1220</strain>
    </source>
</reference>
<keyword evidence="2" id="KW-0378">Hydrolase</keyword>
<evidence type="ECO:0000313" key="2">
    <source>
        <dbReference type="EMBL" id="MDM7857783.1"/>
    </source>
</evidence>
<feature type="domain" description="Serine aminopeptidase S33" evidence="1">
    <location>
        <begin position="58"/>
        <end position="141"/>
    </location>
</feature>
<dbReference type="InterPro" id="IPR022742">
    <property type="entry name" value="Hydrolase_4"/>
</dbReference>
<dbReference type="GO" id="GO:0016787">
    <property type="term" value="F:hydrolase activity"/>
    <property type="evidence" value="ECO:0007669"/>
    <property type="project" value="UniProtKB-KW"/>
</dbReference>
<gene>
    <name evidence="2" type="ORF">QEZ41_05760</name>
</gene>
<sequence>MLVREERLMVPGPVGDLEAMYLNNDSAQGIALLCHPNPTQGGTMLNKVVSTMQRTARDQGLATLRFNYRGTGKSAGAHDMKSGEVDDAEAMLDWLRQRHPDAPIYLFGFSFGGFVAASLSGRLQLRGIKLAHLCIVAPAVTRLQSPHRISSDGLLTIIQPQDDEVIEPEQVYQWAEQLSRSHQLHKVPHSGHFFHGKLVELKEIILQQVFAAQL</sequence>
<dbReference type="Proteomes" id="UP001241056">
    <property type="component" value="Unassembled WGS sequence"/>
</dbReference>
<dbReference type="Gene3D" id="3.40.50.1820">
    <property type="entry name" value="alpha/beta hydrolase"/>
    <property type="match status" value="1"/>
</dbReference>
<dbReference type="SUPFAM" id="SSF53474">
    <property type="entry name" value="alpha/beta-Hydrolases"/>
    <property type="match status" value="1"/>
</dbReference>
<name>A0ABT7SNL8_9GAMM</name>
<dbReference type="PANTHER" id="PTHR42103">
    <property type="entry name" value="ALPHA/BETA-HYDROLASES SUPERFAMILY PROTEIN"/>
    <property type="match status" value="1"/>
</dbReference>
<dbReference type="Pfam" id="PF12146">
    <property type="entry name" value="Hydrolase_4"/>
    <property type="match status" value="1"/>
</dbReference>
<protein>
    <submittedName>
        <fullName evidence="2">Alpha/beta fold hydrolase</fullName>
    </submittedName>
</protein>
<evidence type="ECO:0000259" key="1">
    <source>
        <dbReference type="Pfam" id="PF12146"/>
    </source>
</evidence>
<keyword evidence="3" id="KW-1185">Reference proteome</keyword>
<dbReference type="InterPro" id="IPR029058">
    <property type="entry name" value="AB_hydrolase_fold"/>
</dbReference>
<dbReference type="RefSeq" id="WP_289410444.1">
    <property type="nucleotide sequence ID" value="NZ_JAUCDY010000005.1"/>
</dbReference>
<organism evidence="2 3">
    <name type="scientific">Thiopseudomonas acetoxidans</name>
    <dbReference type="NCBI Taxonomy" id="3041622"/>
    <lineage>
        <taxon>Bacteria</taxon>
        <taxon>Pseudomonadati</taxon>
        <taxon>Pseudomonadota</taxon>
        <taxon>Gammaproteobacteria</taxon>
        <taxon>Pseudomonadales</taxon>
        <taxon>Pseudomonadaceae</taxon>
        <taxon>Thiopseudomonas</taxon>
    </lineage>
</organism>
<comment type="caution">
    <text evidence="2">The sequence shown here is derived from an EMBL/GenBank/DDBJ whole genome shotgun (WGS) entry which is preliminary data.</text>
</comment>
<dbReference type="PANTHER" id="PTHR42103:SF2">
    <property type="entry name" value="AB HYDROLASE-1 DOMAIN-CONTAINING PROTEIN"/>
    <property type="match status" value="1"/>
</dbReference>
<dbReference type="EMBL" id="JAUCDY010000005">
    <property type="protein sequence ID" value="MDM7857783.1"/>
    <property type="molecule type" value="Genomic_DNA"/>
</dbReference>
<proteinExistence type="predicted"/>